<accession>A0A1F7YFC2</accession>
<gene>
    <name evidence="2" type="ORF">A2627_05375</name>
</gene>
<dbReference type="EMBL" id="MGGI01000017">
    <property type="protein sequence ID" value="OGM26027.1"/>
    <property type="molecule type" value="Genomic_DNA"/>
</dbReference>
<keyword evidence="1" id="KW-0812">Transmembrane</keyword>
<dbReference type="Proteomes" id="UP000178851">
    <property type="component" value="Unassembled WGS sequence"/>
</dbReference>
<sequence length="74" mass="7859">MSTWLIITGGFGCLGALALGQIQLAAFFGLLLAISLEASSGVLNSRGGRFFVSLFFLADLLFLTTLLLASQYIK</sequence>
<evidence type="ECO:0000313" key="3">
    <source>
        <dbReference type="Proteomes" id="UP000178851"/>
    </source>
</evidence>
<dbReference type="AlphaFoldDB" id="A0A1F7YFC2"/>
<evidence type="ECO:0000313" key="2">
    <source>
        <dbReference type="EMBL" id="OGM26027.1"/>
    </source>
</evidence>
<proteinExistence type="predicted"/>
<organism evidence="2 3">
    <name type="scientific">Candidatus Woesebacteria bacterium RIFCSPHIGHO2_01_FULL_39_28</name>
    <dbReference type="NCBI Taxonomy" id="1802496"/>
    <lineage>
        <taxon>Bacteria</taxon>
        <taxon>Candidatus Woeseibacteriota</taxon>
    </lineage>
</organism>
<comment type="caution">
    <text evidence="2">The sequence shown here is derived from an EMBL/GenBank/DDBJ whole genome shotgun (WGS) entry which is preliminary data.</text>
</comment>
<name>A0A1F7YFC2_9BACT</name>
<feature type="transmembrane region" description="Helical" evidence="1">
    <location>
        <begin position="50"/>
        <end position="73"/>
    </location>
</feature>
<keyword evidence="1" id="KW-1133">Transmembrane helix</keyword>
<feature type="transmembrane region" description="Helical" evidence="1">
    <location>
        <begin position="6"/>
        <end position="38"/>
    </location>
</feature>
<protein>
    <submittedName>
        <fullName evidence="2">Uncharacterized protein</fullName>
    </submittedName>
</protein>
<evidence type="ECO:0000256" key="1">
    <source>
        <dbReference type="SAM" id="Phobius"/>
    </source>
</evidence>
<reference evidence="2 3" key="1">
    <citation type="journal article" date="2016" name="Nat. Commun.">
        <title>Thousands of microbial genomes shed light on interconnected biogeochemical processes in an aquifer system.</title>
        <authorList>
            <person name="Anantharaman K."/>
            <person name="Brown C.T."/>
            <person name="Hug L.A."/>
            <person name="Sharon I."/>
            <person name="Castelle C.J."/>
            <person name="Probst A.J."/>
            <person name="Thomas B.C."/>
            <person name="Singh A."/>
            <person name="Wilkins M.J."/>
            <person name="Karaoz U."/>
            <person name="Brodie E.L."/>
            <person name="Williams K.H."/>
            <person name="Hubbard S.S."/>
            <person name="Banfield J.F."/>
        </authorList>
    </citation>
    <scope>NUCLEOTIDE SEQUENCE [LARGE SCALE GENOMIC DNA]</scope>
</reference>
<keyword evidence="1" id="KW-0472">Membrane</keyword>